<evidence type="ECO:0000313" key="2">
    <source>
        <dbReference type="Proteomes" id="UP000294335"/>
    </source>
</evidence>
<organism evidence="1 2">
    <name type="scientific">Pseudomonas inefficax</name>
    <dbReference type="NCBI Taxonomy" id="2078786"/>
    <lineage>
        <taxon>Bacteria</taxon>
        <taxon>Pseudomonadati</taxon>
        <taxon>Pseudomonadota</taxon>
        <taxon>Gammaproteobacteria</taxon>
        <taxon>Pseudomonadales</taxon>
        <taxon>Pseudomonadaceae</taxon>
        <taxon>Pseudomonas</taxon>
    </lineage>
</organism>
<dbReference type="AlphaFoldDB" id="A0AAQ1P698"/>
<dbReference type="EMBL" id="OPYN01000051">
    <property type="protein sequence ID" value="SPO59295.1"/>
    <property type="molecule type" value="Genomic_DNA"/>
</dbReference>
<sequence length="75" mass="8557">MTGGKVELDTAALRAYSRVNPLPQVLHQPLQWCNTREWPRHRNPAHPRRPSCPARVAPCFSITSPWTWAISTSRP</sequence>
<protein>
    <submittedName>
        <fullName evidence="1">Uncharacterized protein</fullName>
    </submittedName>
</protein>
<keyword evidence="2" id="KW-1185">Reference proteome</keyword>
<name>A0AAQ1P698_9PSED</name>
<reference evidence="1 2" key="1">
    <citation type="submission" date="2018-02" db="EMBL/GenBank/DDBJ databases">
        <authorList>
            <person name="Dubost A."/>
        </authorList>
    </citation>
    <scope>NUCLEOTIDE SEQUENCE [LARGE SCALE GENOMIC DNA]</scope>
    <source>
        <strain evidence="2">JV551A3</strain>
    </source>
</reference>
<gene>
    <name evidence="1" type="ORF">JV551A3_V1_510002</name>
</gene>
<evidence type="ECO:0000313" key="1">
    <source>
        <dbReference type="EMBL" id="SPO59295.1"/>
    </source>
</evidence>
<dbReference type="Proteomes" id="UP000294335">
    <property type="component" value="Unassembled WGS sequence"/>
</dbReference>
<comment type="caution">
    <text evidence="1">The sequence shown here is derived from an EMBL/GenBank/DDBJ whole genome shotgun (WGS) entry which is preliminary data.</text>
</comment>
<accession>A0AAQ1P698</accession>
<proteinExistence type="predicted"/>